<dbReference type="Gramene" id="Pp3c26_6600V3.1">
    <property type="protein sequence ID" value="Pp3c26_6600V3.1"/>
    <property type="gene ID" value="Pp3c26_6600"/>
</dbReference>
<keyword evidence="3" id="KW-1185">Reference proteome</keyword>
<reference evidence="1 3" key="1">
    <citation type="journal article" date="2008" name="Science">
        <title>The Physcomitrella genome reveals evolutionary insights into the conquest of land by plants.</title>
        <authorList>
            <person name="Rensing S."/>
            <person name="Lang D."/>
            <person name="Zimmer A."/>
            <person name="Terry A."/>
            <person name="Salamov A."/>
            <person name="Shapiro H."/>
            <person name="Nishiyama T."/>
            <person name="Perroud P.-F."/>
            <person name="Lindquist E."/>
            <person name="Kamisugi Y."/>
            <person name="Tanahashi T."/>
            <person name="Sakakibara K."/>
            <person name="Fujita T."/>
            <person name="Oishi K."/>
            <person name="Shin-I T."/>
            <person name="Kuroki Y."/>
            <person name="Toyoda A."/>
            <person name="Suzuki Y."/>
            <person name="Hashimoto A."/>
            <person name="Yamaguchi K."/>
            <person name="Sugano A."/>
            <person name="Kohara Y."/>
            <person name="Fujiyama A."/>
            <person name="Anterola A."/>
            <person name="Aoki S."/>
            <person name="Ashton N."/>
            <person name="Barbazuk W.B."/>
            <person name="Barker E."/>
            <person name="Bennetzen J."/>
            <person name="Bezanilla M."/>
            <person name="Blankenship R."/>
            <person name="Cho S.H."/>
            <person name="Dutcher S."/>
            <person name="Estelle M."/>
            <person name="Fawcett J.A."/>
            <person name="Gundlach H."/>
            <person name="Hanada K."/>
            <person name="Heyl A."/>
            <person name="Hicks K.A."/>
            <person name="Hugh J."/>
            <person name="Lohr M."/>
            <person name="Mayer K."/>
            <person name="Melkozernov A."/>
            <person name="Murata T."/>
            <person name="Nelson D."/>
            <person name="Pils B."/>
            <person name="Prigge M."/>
            <person name="Reiss B."/>
            <person name="Renner T."/>
            <person name="Rombauts S."/>
            <person name="Rushton P."/>
            <person name="Sanderfoot A."/>
            <person name="Schween G."/>
            <person name="Shiu S.-H."/>
            <person name="Stueber K."/>
            <person name="Theodoulou F.L."/>
            <person name="Tu H."/>
            <person name="Van de Peer Y."/>
            <person name="Verrier P.J."/>
            <person name="Waters E."/>
            <person name="Wood A."/>
            <person name="Yang L."/>
            <person name="Cove D."/>
            <person name="Cuming A."/>
            <person name="Hasebe M."/>
            <person name="Lucas S."/>
            <person name="Mishler D.B."/>
            <person name="Reski R."/>
            <person name="Grigoriev I."/>
            <person name="Quatrano R.S."/>
            <person name="Boore J.L."/>
        </authorList>
    </citation>
    <scope>NUCLEOTIDE SEQUENCE [LARGE SCALE GENOMIC DNA]</scope>
    <source>
        <strain evidence="2 3">cv. Gransden 2004</strain>
    </source>
</reference>
<name>A0A2K1IC45_PHYPA</name>
<reference evidence="2" key="3">
    <citation type="submission" date="2020-12" db="UniProtKB">
        <authorList>
            <consortium name="EnsemblPlants"/>
        </authorList>
    </citation>
    <scope>IDENTIFICATION</scope>
</reference>
<evidence type="ECO:0000313" key="3">
    <source>
        <dbReference type="Proteomes" id="UP000006727"/>
    </source>
</evidence>
<accession>A0A2K1IC45</accession>
<protein>
    <submittedName>
        <fullName evidence="1 2">Uncharacterized protein</fullName>
    </submittedName>
</protein>
<proteinExistence type="predicted"/>
<evidence type="ECO:0000313" key="1">
    <source>
        <dbReference type="EMBL" id="PNR26839.1"/>
    </source>
</evidence>
<dbReference type="Proteomes" id="UP000006727">
    <property type="component" value="Chromosome 26"/>
</dbReference>
<dbReference type="InParanoid" id="A0A2K1IC45"/>
<gene>
    <name evidence="1" type="ORF">PHYPA_030320</name>
</gene>
<organism evidence="1">
    <name type="scientific">Physcomitrium patens</name>
    <name type="common">Spreading-leaved earth moss</name>
    <name type="synonym">Physcomitrella patens</name>
    <dbReference type="NCBI Taxonomy" id="3218"/>
    <lineage>
        <taxon>Eukaryota</taxon>
        <taxon>Viridiplantae</taxon>
        <taxon>Streptophyta</taxon>
        <taxon>Embryophyta</taxon>
        <taxon>Bryophyta</taxon>
        <taxon>Bryophytina</taxon>
        <taxon>Bryopsida</taxon>
        <taxon>Funariidae</taxon>
        <taxon>Funariales</taxon>
        <taxon>Funariaceae</taxon>
        <taxon>Physcomitrium</taxon>
    </lineage>
</organism>
<dbReference type="EMBL" id="ABEU02000026">
    <property type="protein sequence ID" value="PNR26839.1"/>
    <property type="molecule type" value="Genomic_DNA"/>
</dbReference>
<evidence type="ECO:0000313" key="2">
    <source>
        <dbReference type="EnsemblPlants" id="Pp3c26_6600V3.1"/>
    </source>
</evidence>
<reference evidence="1 3" key="2">
    <citation type="journal article" date="2018" name="Plant J.">
        <title>The Physcomitrella patens chromosome-scale assembly reveals moss genome structure and evolution.</title>
        <authorList>
            <person name="Lang D."/>
            <person name="Ullrich K.K."/>
            <person name="Murat F."/>
            <person name="Fuchs J."/>
            <person name="Jenkins J."/>
            <person name="Haas F.B."/>
            <person name="Piednoel M."/>
            <person name="Gundlach H."/>
            <person name="Van Bel M."/>
            <person name="Meyberg R."/>
            <person name="Vives C."/>
            <person name="Morata J."/>
            <person name="Symeonidi A."/>
            <person name="Hiss M."/>
            <person name="Muchero W."/>
            <person name="Kamisugi Y."/>
            <person name="Saleh O."/>
            <person name="Blanc G."/>
            <person name="Decker E.L."/>
            <person name="van Gessel N."/>
            <person name="Grimwood J."/>
            <person name="Hayes R.D."/>
            <person name="Graham S.W."/>
            <person name="Gunter L.E."/>
            <person name="McDaniel S.F."/>
            <person name="Hoernstein S.N.W."/>
            <person name="Larsson A."/>
            <person name="Li F.W."/>
            <person name="Perroud P.F."/>
            <person name="Phillips J."/>
            <person name="Ranjan P."/>
            <person name="Rokshar D.S."/>
            <person name="Rothfels C.J."/>
            <person name="Schneider L."/>
            <person name="Shu S."/>
            <person name="Stevenson D.W."/>
            <person name="Thummler F."/>
            <person name="Tillich M."/>
            <person name="Villarreal Aguilar J.C."/>
            <person name="Widiez T."/>
            <person name="Wong G.K."/>
            <person name="Wymore A."/>
            <person name="Zhang Y."/>
            <person name="Zimmer A.D."/>
            <person name="Quatrano R.S."/>
            <person name="Mayer K.F.X."/>
            <person name="Goodstein D."/>
            <person name="Casacuberta J.M."/>
            <person name="Vandepoele K."/>
            <person name="Reski R."/>
            <person name="Cuming A.C."/>
            <person name="Tuskan G.A."/>
            <person name="Maumus F."/>
            <person name="Salse J."/>
            <person name="Schmutz J."/>
            <person name="Rensing S.A."/>
        </authorList>
    </citation>
    <scope>NUCLEOTIDE SEQUENCE [LARGE SCALE GENOMIC DNA]</scope>
    <source>
        <strain evidence="2 3">cv. Gransden 2004</strain>
    </source>
</reference>
<sequence length="24" mass="2908">MNIILLGKLARFVYKNIKRDPKIY</sequence>
<dbReference type="EnsemblPlants" id="Pp3c26_6600V3.1">
    <property type="protein sequence ID" value="Pp3c26_6600V3.1"/>
    <property type="gene ID" value="Pp3c26_6600"/>
</dbReference>
<dbReference type="AlphaFoldDB" id="A0A2K1IC45"/>